<evidence type="ECO:0000256" key="1">
    <source>
        <dbReference type="SAM" id="MobiDB-lite"/>
    </source>
</evidence>
<accession>A0A2K1JR77</accession>
<dbReference type="Proteomes" id="UP000006727">
    <property type="component" value="Chromosome 12"/>
</dbReference>
<reference evidence="2 4" key="1">
    <citation type="journal article" date="2008" name="Science">
        <title>The Physcomitrella genome reveals evolutionary insights into the conquest of land by plants.</title>
        <authorList>
            <person name="Rensing S."/>
            <person name="Lang D."/>
            <person name="Zimmer A."/>
            <person name="Terry A."/>
            <person name="Salamov A."/>
            <person name="Shapiro H."/>
            <person name="Nishiyama T."/>
            <person name="Perroud P.-F."/>
            <person name="Lindquist E."/>
            <person name="Kamisugi Y."/>
            <person name="Tanahashi T."/>
            <person name="Sakakibara K."/>
            <person name="Fujita T."/>
            <person name="Oishi K."/>
            <person name="Shin-I T."/>
            <person name="Kuroki Y."/>
            <person name="Toyoda A."/>
            <person name="Suzuki Y."/>
            <person name="Hashimoto A."/>
            <person name="Yamaguchi K."/>
            <person name="Sugano A."/>
            <person name="Kohara Y."/>
            <person name="Fujiyama A."/>
            <person name="Anterola A."/>
            <person name="Aoki S."/>
            <person name="Ashton N."/>
            <person name="Barbazuk W.B."/>
            <person name="Barker E."/>
            <person name="Bennetzen J."/>
            <person name="Bezanilla M."/>
            <person name="Blankenship R."/>
            <person name="Cho S.H."/>
            <person name="Dutcher S."/>
            <person name="Estelle M."/>
            <person name="Fawcett J.A."/>
            <person name="Gundlach H."/>
            <person name="Hanada K."/>
            <person name="Heyl A."/>
            <person name="Hicks K.A."/>
            <person name="Hugh J."/>
            <person name="Lohr M."/>
            <person name="Mayer K."/>
            <person name="Melkozernov A."/>
            <person name="Murata T."/>
            <person name="Nelson D."/>
            <person name="Pils B."/>
            <person name="Prigge M."/>
            <person name="Reiss B."/>
            <person name="Renner T."/>
            <person name="Rombauts S."/>
            <person name="Rushton P."/>
            <person name="Sanderfoot A."/>
            <person name="Schween G."/>
            <person name="Shiu S.-H."/>
            <person name="Stueber K."/>
            <person name="Theodoulou F.L."/>
            <person name="Tu H."/>
            <person name="Van de Peer Y."/>
            <person name="Verrier P.J."/>
            <person name="Waters E."/>
            <person name="Wood A."/>
            <person name="Yang L."/>
            <person name="Cove D."/>
            <person name="Cuming A."/>
            <person name="Hasebe M."/>
            <person name="Lucas S."/>
            <person name="Mishler D.B."/>
            <person name="Reski R."/>
            <person name="Grigoriev I."/>
            <person name="Quatrano R.S."/>
            <person name="Boore J.L."/>
        </authorList>
    </citation>
    <scope>NUCLEOTIDE SEQUENCE [LARGE SCALE GENOMIC DNA]</scope>
    <source>
        <strain evidence="3 4">cv. Gransden 2004</strain>
    </source>
</reference>
<evidence type="ECO:0000313" key="3">
    <source>
        <dbReference type="EnsemblPlants" id="Pp3c12_17860V3.1"/>
    </source>
</evidence>
<feature type="region of interest" description="Disordered" evidence="1">
    <location>
        <begin position="409"/>
        <end position="446"/>
    </location>
</feature>
<protein>
    <submittedName>
        <fullName evidence="2 3">Uncharacterized protein</fullName>
    </submittedName>
</protein>
<keyword evidence="4" id="KW-1185">Reference proteome</keyword>
<dbReference type="InParanoid" id="A0A2K1JR77"/>
<dbReference type="EnsemblPlants" id="Pp3c12_17860V3.1">
    <property type="protein sequence ID" value="Pp3c12_17860V3.1"/>
    <property type="gene ID" value="Pp3c12_17860"/>
</dbReference>
<dbReference type="Gramene" id="Pp3c12_17860V3.1">
    <property type="protein sequence ID" value="Pp3c12_17860V3.1"/>
    <property type="gene ID" value="Pp3c12_17860"/>
</dbReference>
<evidence type="ECO:0000313" key="4">
    <source>
        <dbReference type="Proteomes" id="UP000006727"/>
    </source>
</evidence>
<reference evidence="3" key="3">
    <citation type="submission" date="2020-12" db="UniProtKB">
        <authorList>
            <consortium name="EnsemblPlants"/>
        </authorList>
    </citation>
    <scope>IDENTIFICATION</scope>
</reference>
<organism evidence="2">
    <name type="scientific">Physcomitrium patens</name>
    <name type="common">Spreading-leaved earth moss</name>
    <name type="synonym">Physcomitrella patens</name>
    <dbReference type="NCBI Taxonomy" id="3218"/>
    <lineage>
        <taxon>Eukaryota</taxon>
        <taxon>Viridiplantae</taxon>
        <taxon>Streptophyta</taxon>
        <taxon>Embryophyta</taxon>
        <taxon>Bryophyta</taxon>
        <taxon>Bryophytina</taxon>
        <taxon>Bryopsida</taxon>
        <taxon>Funariidae</taxon>
        <taxon>Funariales</taxon>
        <taxon>Funariaceae</taxon>
        <taxon>Physcomitrium</taxon>
    </lineage>
</organism>
<gene>
    <name evidence="2" type="ORF">PHYPA_016421</name>
</gene>
<reference evidence="2 4" key="2">
    <citation type="journal article" date="2018" name="Plant J.">
        <title>The Physcomitrella patens chromosome-scale assembly reveals moss genome structure and evolution.</title>
        <authorList>
            <person name="Lang D."/>
            <person name="Ullrich K.K."/>
            <person name="Murat F."/>
            <person name="Fuchs J."/>
            <person name="Jenkins J."/>
            <person name="Haas F.B."/>
            <person name="Piednoel M."/>
            <person name="Gundlach H."/>
            <person name="Van Bel M."/>
            <person name="Meyberg R."/>
            <person name="Vives C."/>
            <person name="Morata J."/>
            <person name="Symeonidi A."/>
            <person name="Hiss M."/>
            <person name="Muchero W."/>
            <person name="Kamisugi Y."/>
            <person name="Saleh O."/>
            <person name="Blanc G."/>
            <person name="Decker E.L."/>
            <person name="van Gessel N."/>
            <person name="Grimwood J."/>
            <person name="Hayes R.D."/>
            <person name="Graham S.W."/>
            <person name="Gunter L.E."/>
            <person name="McDaniel S.F."/>
            <person name="Hoernstein S.N.W."/>
            <person name="Larsson A."/>
            <person name="Li F.W."/>
            <person name="Perroud P.F."/>
            <person name="Phillips J."/>
            <person name="Ranjan P."/>
            <person name="Rokshar D.S."/>
            <person name="Rothfels C.J."/>
            <person name="Schneider L."/>
            <person name="Shu S."/>
            <person name="Stevenson D.W."/>
            <person name="Thummler F."/>
            <person name="Tillich M."/>
            <person name="Villarreal Aguilar J.C."/>
            <person name="Widiez T."/>
            <person name="Wong G.K."/>
            <person name="Wymore A."/>
            <person name="Zhang Y."/>
            <person name="Zimmer A.D."/>
            <person name="Quatrano R.S."/>
            <person name="Mayer K.F.X."/>
            <person name="Goodstein D."/>
            <person name="Casacuberta J.M."/>
            <person name="Vandepoele K."/>
            <person name="Reski R."/>
            <person name="Cuming A.C."/>
            <person name="Tuskan G.A."/>
            <person name="Maumus F."/>
            <person name="Salse J."/>
            <person name="Schmutz J."/>
            <person name="Rensing S.A."/>
        </authorList>
    </citation>
    <scope>NUCLEOTIDE SEQUENCE [LARGE SCALE GENOMIC DNA]</scope>
    <source>
        <strain evidence="3 4">cv. Gransden 2004</strain>
    </source>
</reference>
<proteinExistence type="predicted"/>
<dbReference type="PaxDb" id="3218-PP1S46_220V6.1"/>
<dbReference type="Gramene" id="Pp3c12_17862V3.1">
    <property type="protein sequence ID" value="Pp3c12_17862V3.1"/>
    <property type="gene ID" value="Pp3c12_17862"/>
</dbReference>
<dbReference type="EMBL" id="ABEU02000012">
    <property type="protein sequence ID" value="PNR44038.1"/>
    <property type="molecule type" value="Genomic_DNA"/>
</dbReference>
<feature type="compositionally biased region" description="Basic and acidic residues" evidence="1">
    <location>
        <begin position="591"/>
        <end position="600"/>
    </location>
</feature>
<evidence type="ECO:0000313" key="2">
    <source>
        <dbReference type="EMBL" id="PNR44038.1"/>
    </source>
</evidence>
<feature type="region of interest" description="Disordered" evidence="1">
    <location>
        <begin position="560"/>
        <end position="600"/>
    </location>
</feature>
<dbReference type="AlphaFoldDB" id="A0A2K1JR77"/>
<dbReference type="EnsemblPlants" id="Pp3c12_17862V3.1">
    <property type="protein sequence ID" value="Pp3c12_17862V3.1"/>
    <property type="gene ID" value="Pp3c12_17862"/>
</dbReference>
<name>A0A2K1JR77_PHYPA</name>
<sequence length="600" mass="67084">MGCLWWWTSKKCDKHLGEEVKAIREDISASMDQLVASRVANEPYPELEQMCAYLQWTIDFSRFKEESKGYMQRMKDESKAMVDRARIEFREKNAMLREKILWDSCLIWLVLAANEEVFAKLPHLPWSLDNAFQNNIISDHGSVFFAITESQIVRRRLLQQRVEWKRPTSLILVLRILFLHENGMYRQLTCPKFGLTSAIIRETCVQDTKITKALSVLCAYGPFLFAKVGEESQEALRHRLNIEIAQIQEGKGDDLIDGAMDWVRVVQMRALRGHAAEYSHGVATLHNDIQKAARCLAVVVREEDNDRWISCVESGSVLEAQTSLPAEPNVEHVSIKNPALELTAMGAVSKSKGHREVNLVPGTFQSTVMHRFSLMSEPVESQGRCLGDEATSVTDSVALGATVASLKKGEIEEGEDASKVNPYGEEMEPVPSQQGNGEGDAQGSEQGPALIFPEIKHAMEAAEVPQDVEEYQVDNVLSIEVFQQIGSNEWSFMHSHNHVVPKVSNKGNIHKGSAVAVLVFKTPHYNRDEQRNIGASGKEVKPTTKRCQISGPFCQLQARNAEQAEDEGLAIDGASPPLATKRRTHASQRPLSRDGQDQEA</sequence>